<comment type="caution">
    <text evidence="1">The sequence shown here is derived from an EMBL/GenBank/DDBJ whole genome shotgun (WGS) entry which is preliminary data.</text>
</comment>
<name>A0ACB9Q491_BAUVA</name>
<protein>
    <submittedName>
        <fullName evidence="1">Uncharacterized protein</fullName>
    </submittedName>
</protein>
<proteinExistence type="predicted"/>
<accession>A0ACB9Q491</accession>
<sequence length="184" mass="20860">MESHKAPKTVSSDTRNTEDILSNLPEAIIHHNFSFLETVDVRLEALKLNLENGQLKLPRFAEFSRIRTLHLVKVDLLDDDEMAIAPSKDINIKAESIACLTSHLKIVKLNYIEGIRNHLELIRFLLKNGNVLEKIVVAGLDDLEEMGETKQMLMEFPRASASPELVFLQSGPRGVFSEFCDYEI</sequence>
<evidence type="ECO:0000313" key="1">
    <source>
        <dbReference type="EMBL" id="KAI4354676.1"/>
    </source>
</evidence>
<dbReference type="Proteomes" id="UP000828941">
    <property type="component" value="Chromosome 2"/>
</dbReference>
<gene>
    <name evidence="1" type="ORF">L6164_003523</name>
</gene>
<dbReference type="EMBL" id="CM039427">
    <property type="protein sequence ID" value="KAI4354676.1"/>
    <property type="molecule type" value="Genomic_DNA"/>
</dbReference>
<evidence type="ECO:0000313" key="2">
    <source>
        <dbReference type="Proteomes" id="UP000828941"/>
    </source>
</evidence>
<organism evidence="1 2">
    <name type="scientific">Bauhinia variegata</name>
    <name type="common">Purple orchid tree</name>
    <name type="synonym">Phanera variegata</name>
    <dbReference type="NCBI Taxonomy" id="167791"/>
    <lineage>
        <taxon>Eukaryota</taxon>
        <taxon>Viridiplantae</taxon>
        <taxon>Streptophyta</taxon>
        <taxon>Embryophyta</taxon>
        <taxon>Tracheophyta</taxon>
        <taxon>Spermatophyta</taxon>
        <taxon>Magnoliopsida</taxon>
        <taxon>eudicotyledons</taxon>
        <taxon>Gunneridae</taxon>
        <taxon>Pentapetalae</taxon>
        <taxon>rosids</taxon>
        <taxon>fabids</taxon>
        <taxon>Fabales</taxon>
        <taxon>Fabaceae</taxon>
        <taxon>Cercidoideae</taxon>
        <taxon>Cercideae</taxon>
        <taxon>Bauhiniinae</taxon>
        <taxon>Bauhinia</taxon>
    </lineage>
</organism>
<reference evidence="1 2" key="1">
    <citation type="journal article" date="2022" name="DNA Res.">
        <title>Chromosomal-level genome assembly of the orchid tree Bauhinia variegata (Leguminosae; Cercidoideae) supports the allotetraploid origin hypothesis of Bauhinia.</title>
        <authorList>
            <person name="Zhong Y."/>
            <person name="Chen Y."/>
            <person name="Zheng D."/>
            <person name="Pang J."/>
            <person name="Liu Y."/>
            <person name="Luo S."/>
            <person name="Meng S."/>
            <person name="Qian L."/>
            <person name="Wei D."/>
            <person name="Dai S."/>
            <person name="Zhou R."/>
        </authorList>
    </citation>
    <scope>NUCLEOTIDE SEQUENCE [LARGE SCALE GENOMIC DNA]</scope>
    <source>
        <strain evidence="1">BV-YZ2020</strain>
    </source>
</reference>
<keyword evidence="2" id="KW-1185">Reference proteome</keyword>